<dbReference type="Proteomes" id="UP000078572">
    <property type="component" value="Plasmid pRI-1"/>
</dbReference>
<keyword evidence="2" id="KW-1185">Reference proteome</keyword>
<keyword evidence="1" id="KW-0614">Plasmid</keyword>
<geneLocation type="plasmid" evidence="2">
    <name>pri-1</name>
</geneLocation>
<dbReference type="EMBL" id="CP016024">
    <property type="protein sequence ID" value="ANJ76507.1"/>
    <property type="molecule type" value="Genomic_DNA"/>
</dbReference>
<dbReference type="AlphaFoldDB" id="A0A192A879"/>
<proteinExistence type="predicted"/>
<evidence type="ECO:0000313" key="1">
    <source>
        <dbReference type="EMBL" id="ANJ76507.1"/>
    </source>
</evidence>
<reference evidence="2" key="1">
    <citation type="submission" date="2016-06" db="EMBL/GenBank/DDBJ databases">
        <authorList>
            <person name="Xu Y."/>
            <person name="Nagy A."/>
            <person name="Yan X."/>
            <person name="Kim S.W."/>
            <person name="Haley B."/>
            <person name="Liu N.T."/>
            <person name="Nou X."/>
        </authorList>
    </citation>
    <scope>NUCLEOTIDE SEQUENCE [LARGE SCALE GENOMIC DNA]</scope>
    <source>
        <strain evidence="2">ATCC 49129</strain>
        <plasmid evidence="2">pri-1</plasmid>
    </source>
</reference>
<evidence type="ECO:0000313" key="2">
    <source>
        <dbReference type="Proteomes" id="UP000078572"/>
    </source>
</evidence>
<organism evidence="1 2">
    <name type="scientific">Ralstonia insidiosa</name>
    <dbReference type="NCBI Taxonomy" id="190721"/>
    <lineage>
        <taxon>Bacteria</taxon>
        <taxon>Pseudomonadati</taxon>
        <taxon>Pseudomonadota</taxon>
        <taxon>Betaproteobacteria</taxon>
        <taxon>Burkholderiales</taxon>
        <taxon>Burkholderiaceae</taxon>
        <taxon>Ralstonia</taxon>
    </lineage>
</organism>
<protein>
    <submittedName>
        <fullName evidence="1">Uncharacterized protein</fullName>
    </submittedName>
</protein>
<accession>A0A192A879</accession>
<name>A0A192A879_9RALS</name>
<sequence length="160" mass="17859">MQLSSPIDAVASAVHHAALAAFPDIHYRTRDYEAMKNWTSQESYDAVKANVAPEKAAVRRPDVRQCEIYAMFAQTWSSTALGFGGLGGQAMTPAYTVVVSGPSGHWAVYWAGRFAYLIDPHKQTDKQREAFLDDLQRRFTAERREASDRYGACSELPLEI</sequence>
<gene>
    <name evidence="1" type="ORF">A9Y76_28375</name>
</gene>